<dbReference type="VEuPathDB" id="FungiDB:H310_12918"/>
<dbReference type="eggNOG" id="ENOG502SCYW">
    <property type="taxonomic scope" value="Eukaryota"/>
</dbReference>
<accession>A0A024TFW1</accession>
<feature type="compositionally biased region" description="Basic and acidic residues" evidence="1">
    <location>
        <begin position="234"/>
        <end position="243"/>
    </location>
</feature>
<sequence length="343" mass="38047">MGTEMHVAVQVRKLFRQTEAAYEAELHTSFSPHKVNLHPIPQQQPLSSRRLHSSQATNKTSVNRKQPIHRASTPLLRPLSPVNKPSTAPPGSAQTTPLGHSYRPSSAREIPHPCDIPTTPVAKPKRKPATSRPFQAASDTLLLEMKAYVANRKTSTSSNSSITKGSDASSDGTGKLTKGGGRPNPTKFQRGLQIQMQCYLEYAHLHSKSTRHLNVNPSPTNSHVLATPTPQKFLQKDGGKDSMRNLQDNSSYQKLLRKLSPSITNSATTYMSLVHVLQGCHHCGGRITFCDACERSANEYFNKFSMSELEKSYGRQLPPPDATVVAEYEKYLELREQSMKHKL</sequence>
<dbReference type="EMBL" id="KI913996">
    <property type="protein sequence ID" value="ETV92903.1"/>
    <property type="molecule type" value="Genomic_DNA"/>
</dbReference>
<feature type="region of interest" description="Disordered" evidence="1">
    <location>
        <begin position="152"/>
        <end position="188"/>
    </location>
</feature>
<dbReference type="AlphaFoldDB" id="A0A024TFW1"/>
<evidence type="ECO:0000256" key="1">
    <source>
        <dbReference type="SAM" id="MobiDB-lite"/>
    </source>
</evidence>
<organism evidence="2">
    <name type="scientific">Aphanomyces invadans</name>
    <dbReference type="NCBI Taxonomy" id="157072"/>
    <lineage>
        <taxon>Eukaryota</taxon>
        <taxon>Sar</taxon>
        <taxon>Stramenopiles</taxon>
        <taxon>Oomycota</taxon>
        <taxon>Saprolegniomycetes</taxon>
        <taxon>Saprolegniales</taxon>
        <taxon>Verrucalvaceae</taxon>
        <taxon>Aphanomyces</taxon>
    </lineage>
</organism>
<feature type="compositionally biased region" description="Polar residues" evidence="1">
    <location>
        <begin position="212"/>
        <end position="232"/>
    </location>
</feature>
<feature type="compositionally biased region" description="Polar residues" evidence="1">
    <location>
        <begin position="41"/>
        <end position="64"/>
    </location>
</feature>
<dbReference type="OrthoDB" id="73376at2759"/>
<dbReference type="GeneID" id="20089968"/>
<dbReference type="RefSeq" id="XP_008878424.1">
    <property type="nucleotide sequence ID" value="XM_008880202.1"/>
</dbReference>
<proteinExistence type="predicted"/>
<feature type="compositionally biased region" description="Low complexity" evidence="1">
    <location>
        <begin position="154"/>
        <end position="166"/>
    </location>
</feature>
<protein>
    <submittedName>
        <fullName evidence="2">Uncharacterized protein</fullName>
    </submittedName>
</protein>
<feature type="region of interest" description="Disordered" evidence="1">
    <location>
        <begin position="33"/>
        <end position="134"/>
    </location>
</feature>
<evidence type="ECO:0000313" key="2">
    <source>
        <dbReference type="EMBL" id="ETV92903.1"/>
    </source>
</evidence>
<feature type="region of interest" description="Disordered" evidence="1">
    <location>
        <begin position="211"/>
        <end position="243"/>
    </location>
</feature>
<name>A0A024TFW1_9STRA</name>
<gene>
    <name evidence="2" type="ORF">H310_12918</name>
</gene>
<reference evidence="2" key="1">
    <citation type="submission" date="2013-12" db="EMBL/GenBank/DDBJ databases">
        <title>The Genome Sequence of Aphanomyces invadans NJM9701.</title>
        <authorList>
            <consortium name="The Broad Institute Genomics Platform"/>
            <person name="Russ C."/>
            <person name="Tyler B."/>
            <person name="van West P."/>
            <person name="Dieguez-Uribeondo J."/>
            <person name="Young S.K."/>
            <person name="Zeng Q."/>
            <person name="Gargeya S."/>
            <person name="Fitzgerald M."/>
            <person name="Abouelleil A."/>
            <person name="Alvarado L."/>
            <person name="Chapman S.B."/>
            <person name="Gainer-Dewar J."/>
            <person name="Goldberg J."/>
            <person name="Griggs A."/>
            <person name="Gujja S."/>
            <person name="Hansen M."/>
            <person name="Howarth C."/>
            <person name="Imamovic A."/>
            <person name="Ireland A."/>
            <person name="Larimer J."/>
            <person name="McCowan C."/>
            <person name="Murphy C."/>
            <person name="Pearson M."/>
            <person name="Poon T.W."/>
            <person name="Priest M."/>
            <person name="Roberts A."/>
            <person name="Saif S."/>
            <person name="Shea T."/>
            <person name="Sykes S."/>
            <person name="Wortman J."/>
            <person name="Nusbaum C."/>
            <person name="Birren B."/>
        </authorList>
    </citation>
    <scope>NUCLEOTIDE SEQUENCE [LARGE SCALE GENOMIC DNA]</scope>
    <source>
        <strain evidence="2">NJM9701</strain>
    </source>
</reference>